<name>A0A1H7HUS0_STIAU</name>
<keyword evidence="2" id="KW-1185">Reference proteome</keyword>
<dbReference type="Proteomes" id="UP000182719">
    <property type="component" value="Unassembled WGS sequence"/>
</dbReference>
<evidence type="ECO:0000313" key="2">
    <source>
        <dbReference type="Proteomes" id="UP000182719"/>
    </source>
</evidence>
<proteinExistence type="predicted"/>
<dbReference type="AlphaFoldDB" id="A0A1H7HUS0"/>
<organism evidence="1 2">
    <name type="scientific">Stigmatella aurantiaca</name>
    <dbReference type="NCBI Taxonomy" id="41"/>
    <lineage>
        <taxon>Bacteria</taxon>
        <taxon>Pseudomonadati</taxon>
        <taxon>Myxococcota</taxon>
        <taxon>Myxococcia</taxon>
        <taxon>Myxococcales</taxon>
        <taxon>Cystobacterineae</taxon>
        <taxon>Archangiaceae</taxon>
        <taxon>Stigmatella</taxon>
    </lineage>
</organism>
<reference evidence="2" key="1">
    <citation type="submission" date="2016-10" db="EMBL/GenBank/DDBJ databases">
        <authorList>
            <person name="Varghese N."/>
            <person name="Submissions S."/>
        </authorList>
    </citation>
    <scope>NUCLEOTIDE SEQUENCE [LARGE SCALE GENOMIC DNA]</scope>
    <source>
        <strain evidence="2">DSM 17044</strain>
    </source>
</reference>
<protein>
    <submittedName>
        <fullName evidence="1">Uncharacterized protein</fullName>
    </submittedName>
</protein>
<accession>A0A1H7HUS0</accession>
<dbReference type="EMBL" id="FOAP01000001">
    <property type="protein sequence ID" value="SEK53884.1"/>
    <property type="molecule type" value="Genomic_DNA"/>
</dbReference>
<evidence type="ECO:0000313" key="1">
    <source>
        <dbReference type="EMBL" id="SEK53884.1"/>
    </source>
</evidence>
<gene>
    <name evidence="1" type="ORF">SAMN05444354_101823</name>
</gene>
<sequence>MVCTLAHCALRQQKSRPVLEAVAHEEAAV</sequence>